<dbReference type="EMBL" id="SJPW01000004">
    <property type="protein sequence ID" value="TWU54717.1"/>
    <property type="molecule type" value="Genomic_DNA"/>
</dbReference>
<dbReference type="Proteomes" id="UP000318288">
    <property type="component" value="Unassembled WGS sequence"/>
</dbReference>
<keyword evidence="2" id="KW-1185">Reference proteome</keyword>
<protein>
    <recommendedName>
        <fullName evidence="3">Replication initiator protein A</fullName>
    </recommendedName>
</protein>
<evidence type="ECO:0008006" key="3">
    <source>
        <dbReference type="Google" id="ProtNLM"/>
    </source>
</evidence>
<reference evidence="1 2" key="1">
    <citation type="submission" date="2019-02" db="EMBL/GenBank/DDBJ databases">
        <title>Deep-cultivation of Planctomycetes and their phenomic and genomic characterization uncovers novel biology.</title>
        <authorList>
            <person name="Wiegand S."/>
            <person name="Jogler M."/>
            <person name="Boedeker C."/>
            <person name="Pinto D."/>
            <person name="Vollmers J."/>
            <person name="Rivas-Marin E."/>
            <person name="Kohn T."/>
            <person name="Peeters S.H."/>
            <person name="Heuer A."/>
            <person name="Rast P."/>
            <person name="Oberbeckmann S."/>
            <person name="Bunk B."/>
            <person name="Jeske O."/>
            <person name="Meyerdierks A."/>
            <person name="Storesund J.E."/>
            <person name="Kallscheuer N."/>
            <person name="Luecker S."/>
            <person name="Lage O.M."/>
            <person name="Pohl T."/>
            <person name="Merkel B.J."/>
            <person name="Hornburger P."/>
            <person name="Mueller R.-W."/>
            <person name="Bruemmer F."/>
            <person name="Labrenz M."/>
            <person name="Spormann A.M."/>
            <person name="Op Den Camp H."/>
            <person name="Overmann J."/>
            <person name="Amann R."/>
            <person name="Jetten M.S.M."/>
            <person name="Mascher T."/>
            <person name="Medema M.H."/>
            <person name="Devos D.P."/>
            <person name="Kaster A.-K."/>
            <person name="Ovreas L."/>
            <person name="Rohde M."/>
            <person name="Galperin M.Y."/>
            <person name="Jogler C."/>
        </authorList>
    </citation>
    <scope>NUCLEOTIDE SEQUENCE [LARGE SCALE GENOMIC DNA]</scope>
    <source>
        <strain evidence="1 2">Poly51</strain>
    </source>
</reference>
<proteinExistence type="predicted"/>
<dbReference type="OrthoDB" id="235529at2"/>
<evidence type="ECO:0000313" key="2">
    <source>
        <dbReference type="Proteomes" id="UP000318288"/>
    </source>
</evidence>
<dbReference type="RefSeq" id="WP_146458883.1">
    <property type="nucleotide sequence ID" value="NZ_SJPW01000004.1"/>
</dbReference>
<evidence type="ECO:0000313" key="1">
    <source>
        <dbReference type="EMBL" id="TWU54717.1"/>
    </source>
</evidence>
<sequence>MKKQSSPFERVTGMGQLSIVEHALCPLDSRASLRENLVHGAKYSFVNKSGQRGYAKARVFSPLGLSASDELYLWGMLALSLLPAEPHAELVATPHWILRQLGIINQGSKRGGRQYKTFGEALRRLSVLNYMSDNFYDPTRAEHRRVSFSFFSYSLPEDPRSSRAWRIAWDPIFFEMVKSTAGHFRFDLAVYRELDAASRRLFLFVSKVLSHRRTRLRAIALEQLATDLLGFSPTLAPREMKAKVRRCLKRLIELHVLSEAEVFKTSCGNQFVRLQRGSYFQTAKHASYRPSSADSPTLETLREIGFEDGPAIRLIQRFSPRLLNEWCDITQAAIERHGMSFFYKSPMAFLVDSLDKASNGTRTPPDWWVDLKRKEAKLHEMTPQSSEVFQKLRAEIFQDNVTSKIKDSSPTVVSSARDILRSVG</sequence>
<dbReference type="AlphaFoldDB" id="A0A5C6F2U9"/>
<comment type="caution">
    <text evidence="1">The sequence shown here is derived from an EMBL/GenBank/DDBJ whole genome shotgun (WGS) entry which is preliminary data.</text>
</comment>
<accession>A0A5C6F2U9</accession>
<name>A0A5C6F2U9_9BACT</name>
<gene>
    <name evidence="1" type="ORF">Poly51_34360</name>
</gene>
<organism evidence="1 2">
    <name type="scientific">Rubripirellula tenax</name>
    <dbReference type="NCBI Taxonomy" id="2528015"/>
    <lineage>
        <taxon>Bacteria</taxon>
        <taxon>Pseudomonadati</taxon>
        <taxon>Planctomycetota</taxon>
        <taxon>Planctomycetia</taxon>
        <taxon>Pirellulales</taxon>
        <taxon>Pirellulaceae</taxon>
        <taxon>Rubripirellula</taxon>
    </lineage>
</organism>